<dbReference type="STRING" id="1121003.SAMN03080618_01782"/>
<keyword evidence="3" id="KW-0378">Hydrolase</keyword>
<dbReference type="InterPro" id="IPR002933">
    <property type="entry name" value="Peptidase_M20"/>
</dbReference>
<evidence type="ECO:0000256" key="1">
    <source>
        <dbReference type="ARBA" id="ARBA00022670"/>
    </source>
</evidence>
<dbReference type="AlphaFoldDB" id="A0A1I3ML04"/>
<dbReference type="SUPFAM" id="SSF53187">
    <property type="entry name" value="Zn-dependent exopeptidases"/>
    <property type="match status" value="1"/>
</dbReference>
<dbReference type="EMBL" id="FORF01000009">
    <property type="protein sequence ID" value="SFI97395.1"/>
    <property type="molecule type" value="Genomic_DNA"/>
</dbReference>
<protein>
    <submittedName>
        <fullName evidence="5">Acetylornithine deacetylase/Succinyl-diaminopimelate desuccinylase</fullName>
    </submittedName>
</protein>
<feature type="domain" description="Peptidase M20 dimerisation" evidence="4">
    <location>
        <begin position="202"/>
        <end position="360"/>
    </location>
</feature>
<dbReference type="Pfam" id="PF01546">
    <property type="entry name" value="Peptidase_M20"/>
    <property type="match status" value="1"/>
</dbReference>
<dbReference type="PANTHER" id="PTHR43270:SF12">
    <property type="entry name" value="SUCCINYL-DIAMINOPIMELATE DESUCCINYLASE"/>
    <property type="match status" value="1"/>
</dbReference>
<dbReference type="RefSeq" id="WP_091521162.1">
    <property type="nucleotide sequence ID" value="NZ_FORF01000009.1"/>
</dbReference>
<sequence length="463" mass="50151">MNNDLDKVLAEIDAGLDDSVARLCDLIRIPSVSTDPAHAEDCQRAAKWLADELSGLGFDASVRPTERHPMVVGHDRSGTGPHVLFYGHYDVQPADPLELWNSDPFEPTLVKQPDGDTHIVARGASDDKGQLLTFVEACRAWKKVTGKLPIQVSMLFEGEEEISSPSLAPFLEKTADELVADTILVCDTDMWNRDIPAITTMLRGLVGEELEITAGDRDLHSGMFGNAARNALQVMTDVLASVRAPDGSVTLDGFYDGVRELPAEVADQWARLPFDQAGFLSDIGLSVPAGEEGRTVLEQVWARPSYEIHGVIGGFTGEGFKTVIPAKASAKVSFRLVEGQDPEQVRAAFRAHVQSRLPEDCSVRFTPHGGSPATVMPLDSVMLRQALGALADEWGGEAAVAGTGGSIPILGEFKRRLGMDALLVGFARFDNRVHSPNEKYDLSSYHKGIRSWARILAAFAQPA</sequence>
<evidence type="ECO:0000256" key="2">
    <source>
        <dbReference type="ARBA" id="ARBA00022723"/>
    </source>
</evidence>
<accession>A0A1I3ML04</accession>
<dbReference type="Gene3D" id="3.40.630.10">
    <property type="entry name" value="Zn peptidases"/>
    <property type="match status" value="1"/>
</dbReference>
<dbReference type="NCBIfam" id="NF006579">
    <property type="entry name" value="PRK09104.1"/>
    <property type="match status" value="1"/>
</dbReference>
<reference evidence="6" key="1">
    <citation type="submission" date="2016-10" db="EMBL/GenBank/DDBJ databases">
        <authorList>
            <person name="Varghese N."/>
            <person name="Submissions S."/>
        </authorList>
    </citation>
    <scope>NUCLEOTIDE SEQUENCE [LARGE SCALE GENOMIC DNA]</scope>
    <source>
        <strain evidence="6">DSM 21857</strain>
    </source>
</reference>
<dbReference type="GO" id="GO:0006508">
    <property type="term" value="P:proteolysis"/>
    <property type="evidence" value="ECO:0007669"/>
    <property type="project" value="UniProtKB-KW"/>
</dbReference>
<evidence type="ECO:0000313" key="6">
    <source>
        <dbReference type="Proteomes" id="UP000242763"/>
    </source>
</evidence>
<dbReference type="Gene3D" id="3.30.70.360">
    <property type="match status" value="1"/>
</dbReference>
<evidence type="ECO:0000256" key="3">
    <source>
        <dbReference type="ARBA" id="ARBA00022801"/>
    </source>
</evidence>
<dbReference type="OrthoDB" id="9761532at2"/>
<keyword evidence="2" id="KW-0479">Metal-binding</keyword>
<proteinExistence type="predicted"/>
<dbReference type="GO" id="GO:0008233">
    <property type="term" value="F:peptidase activity"/>
    <property type="evidence" value="ECO:0007669"/>
    <property type="project" value="UniProtKB-KW"/>
</dbReference>
<evidence type="ECO:0000313" key="5">
    <source>
        <dbReference type="EMBL" id="SFI97395.1"/>
    </source>
</evidence>
<dbReference type="InterPro" id="IPR051458">
    <property type="entry name" value="Cyt/Met_Dipeptidase"/>
</dbReference>
<evidence type="ECO:0000259" key="4">
    <source>
        <dbReference type="Pfam" id="PF07687"/>
    </source>
</evidence>
<dbReference type="PANTHER" id="PTHR43270">
    <property type="entry name" value="BETA-ALA-HIS DIPEPTIDASE"/>
    <property type="match status" value="1"/>
</dbReference>
<dbReference type="InterPro" id="IPR011650">
    <property type="entry name" value="Peptidase_M20_dimer"/>
</dbReference>
<name>A0A1I3ML04_9HYPH</name>
<keyword evidence="1" id="KW-0645">Protease</keyword>
<dbReference type="Pfam" id="PF07687">
    <property type="entry name" value="M20_dimer"/>
    <property type="match status" value="1"/>
</dbReference>
<organism evidence="5 6">
    <name type="scientific">Aquamicrobium aerolatum DSM 21857</name>
    <dbReference type="NCBI Taxonomy" id="1121003"/>
    <lineage>
        <taxon>Bacteria</taxon>
        <taxon>Pseudomonadati</taxon>
        <taxon>Pseudomonadota</taxon>
        <taxon>Alphaproteobacteria</taxon>
        <taxon>Hyphomicrobiales</taxon>
        <taxon>Phyllobacteriaceae</taxon>
        <taxon>Aerobium</taxon>
    </lineage>
</organism>
<keyword evidence="6" id="KW-1185">Reference proteome</keyword>
<dbReference type="GO" id="GO:0046872">
    <property type="term" value="F:metal ion binding"/>
    <property type="evidence" value="ECO:0007669"/>
    <property type="project" value="UniProtKB-KW"/>
</dbReference>
<gene>
    <name evidence="5" type="ORF">SAMN03080618_01782</name>
</gene>
<dbReference type="Proteomes" id="UP000242763">
    <property type="component" value="Unassembled WGS sequence"/>
</dbReference>